<keyword evidence="1" id="KW-0963">Cytoplasm</keyword>
<keyword evidence="6" id="KW-0175">Coiled coil</keyword>
<evidence type="ECO:0000256" key="2">
    <source>
        <dbReference type="ARBA" id="ARBA00022705"/>
    </source>
</evidence>
<reference evidence="7" key="3">
    <citation type="journal article" date="2023" name="Microbiol. Resour. Announc.">
        <title>Draft Genome Sequence of Granulicatella sp. Strain S8, Isolated from a Marine Fish, Seriola quinqueradiata.</title>
        <authorList>
            <person name="Lee M."/>
            <person name="Farooq A."/>
            <person name="Jeong J.B."/>
            <person name="Jung M.Y."/>
        </authorList>
    </citation>
    <scope>NUCLEOTIDE SEQUENCE</scope>
    <source>
        <strain evidence="7">S8</strain>
    </source>
</reference>
<evidence type="ECO:0000313" key="8">
    <source>
        <dbReference type="Proteomes" id="UP001059480"/>
    </source>
</evidence>
<evidence type="ECO:0000256" key="1">
    <source>
        <dbReference type="ARBA" id="ARBA00022490"/>
    </source>
</evidence>
<dbReference type="RefSeq" id="WP_256945515.1">
    <property type="nucleotide sequence ID" value="NZ_JANHNZ010000007.1"/>
</dbReference>
<protein>
    <submittedName>
        <fullName evidence="7">DNA replication initiation control protein YabA</fullName>
    </submittedName>
</protein>
<dbReference type="PIRSF" id="PIRSF021439">
    <property type="entry name" value="DUF972"/>
    <property type="match status" value="1"/>
</dbReference>
<evidence type="ECO:0000256" key="6">
    <source>
        <dbReference type="SAM" id="Coils"/>
    </source>
</evidence>
<accession>A0ABT1WPD4</accession>
<reference evidence="7" key="2">
    <citation type="journal article" date="2023" name="Curr. Microbiol.">
        <title>Granulicatella seriolae sp. nov., a Novel Facultative Anaerobe Isolated from Yellowtail Marine Fish.</title>
        <authorList>
            <person name="Lee M."/>
            <person name="Choi Y.J."/>
            <person name="Farooq A."/>
            <person name="Jeong J.B."/>
            <person name="Jung M.Y."/>
        </authorList>
    </citation>
    <scope>NUCLEOTIDE SEQUENCE</scope>
    <source>
        <strain evidence="7">S8</strain>
    </source>
</reference>
<organism evidence="7 8">
    <name type="scientific">Granulicatella seriolae</name>
    <dbReference type="NCBI Taxonomy" id="2967226"/>
    <lineage>
        <taxon>Bacteria</taxon>
        <taxon>Bacillati</taxon>
        <taxon>Bacillota</taxon>
        <taxon>Bacilli</taxon>
        <taxon>Lactobacillales</taxon>
        <taxon>Carnobacteriaceae</taxon>
        <taxon>Granulicatella</taxon>
    </lineage>
</organism>
<evidence type="ECO:0000256" key="5">
    <source>
        <dbReference type="ARBA" id="ARBA00022880"/>
    </source>
</evidence>
<comment type="caution">
    <text evidence="7">The sequence shown here is derived from an EMBL/GenBank/DDBJ whole genome shotgun (WGS) entry which is preliminary data.</text>
</comment>
<keyword evidence="3" id="KW-0479">Metal-binding</keyword>
<dbReference type="Proteomes" id="UP001059480">
    <property type="component" value="Unassembled WGS sequence"/>
</dbReference>
<proteinExistence type="predicted"/>
<keyword evidence="8" id="KW-1185">Reference proteome</keyword>
<dbReference type="Pfam" id="PF06156">
    <property type="entry name" value="YabA"/>
    <property type="match status" value="1"/>
</dbReference>
<evidence type="ECO:0000313" key="7">
    <source>
        <dbReference type="EMBL" id="MCQ9210402.1"/>
    </source>
</evidence>
<dbReference type="InterPro" id="IPR010377">
    <property type="entry name" value="YabA"/>
</dbReference>
<dbReference type="EMBL" id="JANHNZ010000007">
    <property type="protein sequence ID" value="MCQ9210402.1"/>
    <property type="molecule type" value="Genomic_DNA"/>
</dbReference>
<keyword evidence="4" id="KW-0862">Zinc</keyword>
<keyword evidence="5" id="KW-0236">DNA replication inhibitor</keyword>
<evidence type="ECO:0000256" key="3">
    <source>
        <dbReference type="ARBA" id="ARBA00022723"/>
    </source>
</evidence>
<evidence type="ECO:0000256" key="4">
    <source>
        <dbReference type="ARBA" id="ARBA00022833"/>
    </source>
</evidence>
<reference evidence="7" key="1">
    <citation type="submission" date="2022-07" db="EMBL/GenBank/DDBJ databases">
        <authorList>
            <person name="Jung M.-Y."/>
            <person name="Lee M."/>
        </authorList>
    </citation>
    <scope>NUCLEOTIDE SEQUENCE</scope>
    <source>
        <strain evidence="7">S8</strain>
    </source>
</reference>
<feature type="coiled-coil region" evidence="6">
    <location>
        <begin position="10"/>
        <end position="51"/>
    </location>
</feature>
<keyword evidence="2" id="KW-0235">DNA replication</keyword>
<name>A0ABT1WPD4_9LACT</name>
<sequence>MPNRQLYDRFQQLQSNMLKQMEALNSIEKEMQDLIQTNHNLVMENKHLKDKLDSMVEPQAEVLPSEAQEKKLSQSFLNLENIYFQGFHVCNADYGKRRNNDEECIFCTDKLYGHK</sequence>
<gene>
    <name evidence="7" type="ORF">NPA36_07540</name>
</gene>